<organism evidence="1 2">
    <name type="scientific">Alligator mississippiensis</name>
    <name type="common">American alligator</name>
    <dbReference type="NCBI Taxonomy" id="8496"/>
    <lineage>
        <taxon>Eukaryota</taxon>
        <taxon>Metazoa</taxon>
        <taxon>Chordata</taxon>
        <taxon>Craniata</taxon>
        <taxon>Vertebrata</taxon>
        <taxon>Euteleostomi</taxon>
        <taxon>Archelosauria</taxon>
        <taxon>Archosauria</taxon>
        <taxon>Crocodylia</taxon>
        <taxon>Alligatoridae</taxon>
        <taxon>Alligatorinae</taxon>
        <taxon>Alligator</taxon>
    </lineage>
</organism>
<name>A0A151N1J0_ALLMI</name>
<reference evidence="1 2" key="1">
    <citation type="journal article" date="2012" name="Genome Biol.">
        <title>Sequencing three crocodilian genomes to illuminate the evolution of archosaurs and amniotes.</title>
        <authorList>
            <person name="St John J.A."/>
            <person name="Braun E.L."/>
            <person name="Isberg S.R."/>
            <person name="Miles L.G."/>
            <person name="Chong A.Y."/>
            <person name="Gongora J."/>
            <person name="Dalzell P."/>
            <person name="Moran C."/>
            <person name="Bed'hom B."/>
            <person name="Abzhanov A."/>
            <person name="Burgess S.C."/>
            <person name="Cooksey A.M."/>
            <person name="Castoe T.A."/>
            <person name="Crawford N.G."/>
            <person name="Densmore L.D."/>
            <person name="Drew J.C."/>
            <person name="Edwards S.V."/>
            <person name="Faircloth B.C."/>
            <person name="Fujita M.K."/>
            <person name="Greenwold M.J."/>
            <person name="Hoffmann F.G."/>
            <person name="Howard J.M."/>
            <person name="Iguchi T."/>
            <person name="Janes D.E."/>
            <person name="Khan S.Y."/>
            <person name="Kohno S."/>
            <person name="de Koning A.J."/>
            <person name="Lance S.L."/>
            <person name="McCarthy F.M."/>
            <person name="McCormack J.E."/>
            <person name="Merchant M.E."/>
            <person name="Peterson D.G."/>
            <person name="Pollock D.D."/>
            <person name="Pourmand N."/>
            <person name="Raney B.J."/>
            <person name="Roessler K.A."/>
            <person name="Sanford J.R."/>
            <person name="Sawyer R.H."/>
            <person name="Schmidt C.J."/>
            <person name="Triplett E.W."/>
            <person name="Tuberville T.D."/>
            <person name="Venegas-Anaya M."/>
            <person name="Howard J.T."/>
            <person name="Jarvis E.D."/>
            <person name="Guillette L.J.Jr."/>
            <person name="Glenn T.C."/>
            <person name="Green R.E."/>
            <person name="Ray D.A."/>
        </authorList>
    </citation>
    <scope>NUCLEOTIDE SEQUENCE [LARGE SCALE GENOMIC DNA]</scope>
    <source>
        <strain evidence="1">KSC_2009_1</strain>
    </source>
</reference>
<dbReference type="AlphaFoldDB" id="A0A151N1J0"/>
<dbReference type="Proteomes" id="UP000050525">
    <property type="component" value="Unassembled WGS sequence"/>
</dbReference>
<accession>A0A151N1J0</accession>
<proteinExistence type="predicted"/>
<keyword evidence="2" id="KW-1185">Reference proteome</keyword>
<comment type="caution">
    <text evidence="1">The sequence shown here is derived from an EMBL/GenBank/DDBJ whole genome shotgun (WGS) entry which is preliminary data.</text>
</comment>
<gene>
    <name evidence="1" type="ORF">Y1Q_0008180</name>
</gene>
<protein>
    <submittedName>
        <fullName evidence="1">Uncharacterized protein</fullName>
    </submittedName>
</protein>
<dbReference type="EMBL" id="AKHW03004154">
    <property type="protein sequence ID" value="KYO30525.1"/>
    <property type="molecule type" value="Genomic_DNA"/>
</dbReference>
<evidence type="ECO:0000313" key="1">
    <source>
        <dbReference type="EMBL" id="KYO30525.1"/>
    </source>
</evidence>
<evidence type="ECO:0000313" key="2">
    <source>
        <dbReference type="Proteomes" id="UP000050525"/>
    </source>
</evidence>
<sequence length="99" mass="10982">MEVIDLKLPSRGFSTSDASAGRCLMDQAQGSLGPGFGQADVEPDITVSLLLEKLQQEEETRETIYSSLEKDLQGDTKSLDRSLVRRIIHLASKDMRETQ</sequence>